<evidence type="ECO:0000313" key="11">
    <source>
        <dbReference type="EMBL" id="BDU68527.1"/>
    </source>
</evidence>
<reference evidence="12" key="1">
    <citation type="journal article" date="2023" name="Int. J. Syst. Evol. Microbiol.">
        <title>Mesoterricola silvestris gen. nov., sp. nov., Mesoterricola sediminis sp. nov., Geothrix oryzae sp. nov., Geothrix edaphica sp. nov., Geothrix rubra sp. nov., and Geothrix limicola sp. nov., six novel members of Acidobacteriota isolated from soils.</title>
        <authorList>
            <person name="Itoh H."/>
            <person name="Sugisawa Y."/>
            <person name="Mise K."/>
            <person name="Xu Z."/>
            <person name="Kuniyasu M."/>
            <person name="Ushijima N."/>
            <person name="Kawano K."/>
            <person name="Kobayashi E."/>
            <person name="Shiratori Y."/>
            <person name="Masuda Y."/>
            <person name="Senoo K."/>
        </authorList>
    </citation>
    <scope>NUCLEOTIDE SEQUENCE [LARGE SCALE GENOMIC DNA]</scope>
    <source>
        <strain evidence="12">Red222</strain>
    </source>
</reference>
<dbReference type="PANTHER" id="PTHR30435:SF1">
    <property type="entry name" value="FLAGELLAR HOOK PROTEIN FLGE"/>
    <property type="match status" value="1"/>
</dbReference>
<evidence type="ECO:0000256" key="3">
    <source>
        <dbReference type="ARBA" id="ARBA00019015"/>
    </source>
</evidence>
<organism evidence="11 12">
    <name type="scientific">Geothrix oryzae</name>
    <dbReference type="NCBI Taxonomy" id="2927975"/>
    <lineage>
        <taxon>Bacteria</taxon>
        <taxon>Pseudomonadati</taxon>
        <taxon>Acidobacteriota</taxon>
        <taxon>Holophagae</taxon>
        <taxon>Holophagales</taxon>
        <taxon>Holophagaceae</taxon>
        <taxon>Geothrix</taxon>
    </lineage>
</organism>
<proteinExistence type="inferred from homology"/>
<evidence type="ECO:0000256" key="1">
    <source>
        <dbReference type="ARBA" id="ARBA00004117"/>
    </source>
</evidence>
<dbReference type="InterPro" id="IPR001444">
    <property type="entry name" value="Flag_bb_rod_N"/>
</dbReference>
<feature type="domain" description="Flagellar basal body rod protein N-terminal" evidence="7">
    <location>
        <begin position="7"/>
        <end position="37"/>
    </location>
</feature>
<dbReference type="InterPro" id="IPR010930">
    <property type="entry name" value="Flg_bb/hook_C_dom"/>
</dbReference>
<dbReference type="InterPro" id="IPR037058">
    <property type="entry name" value="Falgellar_hook_FlgE_sf"/>
</dbReference>
<dbReference type="Pfam" id="PF22692">
    <property type="entry name" value="LlgE_F_G_D1"/>
    <property type="match status" value="1"/>
</dbReference>
<feature type="signal peptide" evidence="6">
    <location>
        <begin position="1"/>
        <end position="20"/>
    </location>
</feature>
<dbReference type="Gene3D" id="2.60.98.20">
    <property type="entry name" value="Flagellar hook protein FlgE"/>
    <property type="match status" value="1"/>
</dbReference>
<keyword evidence="12" id="KW-1185">Reference proteome</keyword>
<feature type="domain" description="Flagellar hook protein FlgE D2" evidence="9">
    <location>
        <begin position="175"/>
        <end position="312"/>
    </location>
</feature>
<evidence type="ECO:0000256" key="6">
    <source>
        <dbReference type="SAM" id="SignalP"/>
    </source>
</evidence>
<keyword evidence="11" id="KW-0966">Cell projection</keyword>
<dbReference type="PANTHER" id="PTHR30435">
    <property type="entry name" value="FLAGELLAR PROTEIN"/>
    <property type="match status" value="1"/>
</dbReference>
<evidence type="ECO:0000256" key="2">
    <source>
        <dbReference type="ARBA" id="ARBA00009677"/>
    </source>
</evidence>
<name>A0ABM8DNL0_9BACT</name>
<feature type="domain" description="Flagellar hook protein FlgE/F/G-like D1" evidence="10">
    <location>
        <begin position="93"/>
        <end position="161"/>
    </location>
</feature>
<evidence type="ECO:0000256" key="5">
    <source>
        <dbReference type="RuleBase" id="RU362116"/>
    </source>
</evidence>
<comment type="similarity">
    <text evidence="2 5">Belongs to the flagella basal body rod proteins family.</text>
</comment>
<comment type="function">
    <text evidence="5">A flexible structure which links the flagellar filament to the drive apparatus in the basal body.</text>
</comment>
<evidence type="ECO:0000256" key="4">
    <source>
        <dbReference type="ARBA" id="ARBA00023143"/>
    </source>
</evidence>
<evidence type="ECO:0000259" key="9">
    <source>
        <dbReference type="Pfam" id="PF07559"/>
    </source>
</evidence>
<accession>A0ABM8DNL0</accession>
<evidence type="ECO:0000259" key="10">
    <source>
        <dbReference type="Pfam" id="PF22692"/>
    </source>
</evidence>
<dbReference type="InterPro" id="IPR037925">
    <property type="entry name" value="FlgE/F/G-like"/>
</dbReference>
<dbReference type="Proteomes" id="UP001242010">
    <property type="component" value="Chromosome"/>
</dbReference>
<protein>
    <recommendedName>
        <fullName evidence="3 5">Flagellar hook protein FlgE</fullName>
    </recommendedName>
</protein>
<dbReference type="InterPro" id="IPR053967">
    <property type="entry name" value="LlgE_F_G-like_D1"/>
</dbReference>
<sequence>MSLYSAFYSGLSGLSTNASALNVIGNNLSNINTVGFKGSSTTFRDIFSTSLGGVSTQGNGNPIQFGLGVQTNSVSQDFSQSSFQSTGNALDMAIQGNGFFTLQTSDGRQVFSRAGNFTRNNAGFLVASDGANVMGWNRDTATGLVNTSASLAPIRIDASTTASAFATQNVRLGINLNASTFDPTSTVPPSTPASSLTTPIQVYDSQGNAQNIIVTYTKTGPNTWDYAASVSAPATIGGGASGTLTFSAAGTLLTINGLAPTAGNNPKLTAINWNNGTATQDITWNIVNPDNSVNLTQYSAASTTSSSFQDGYAAGTLRDLTVDQNGIISGTFTNGQVISLAQVALSSFNNVNGLVQTGNNHWGQSLASGSPTVGLANQGGRGGVLGSNLELSNVDVAGEFTKLILSQRGYQANSRIVTTTDELLQETLNLKR</sequence>
<keyword evidence="11" id="KW-0282">Flagellum</keyword>
<comment type="subcellular location">
    <subcellularLocation>
        <location evidence="1 5">Bacterial flagellum basal body</location>
    </subcellularLocation>
</comment>
<dbReference type="NCBIfam" id="TIGR03506">
    <property type="entry name" value="FlgEFG_subfam"/>
    <property type="match status" value="1"/>
</dbReference>
<keyword evidence="6" id="KW-0732">Signal</keyword>
<evidence type="ECO:0000259" key="7">
    <source>
        <dbReference type="Pfam" id="PF00460"/>
    </source>
</evidence>
<dbReference type="RefSeq" id="WP_286355164.1">
    <property type="nucleotide sequence ID" value="NZ_AP027079.1"/>
</dbReference>
<dbReference type="PROSITE" id="PS00588">
    <property type="entry name" value="FLAGELLA_BB_ROD"/>
    <property type="match status" value="1"/>
</dbReference>
<evidence type="ECO:0000313" key="12">
    <source>
        <dbReference type="Proteomes" id="UP001242010"/>
    </source>
</evidence>
<dbReference type="EMBL" id="AP027079">
    <property type="protein sequence ID" value="BDU68527.1"/>
    <property type="molecule type" value="Genomic_DNA"/>
</dbReference>
<dbReference type="Pfam" id="PF06429">
    <property type="entry name" value="Flg_bbr_C"/>
    <property type="match status" value="1"/>
</dbReference>
<feature type="chain" id="PRO_5046530194" description="Flagellar hook protein FlgE" evidence="6">
    <location>
        <begin position="21"/>
        <end position="432"/>
    </location>
</feature>
<dbReference type="InterPro" id="IPR011491">
    <property type="entry name" value="FlgE_D2"/>
</dbReference>
<dbReference type="InterPro" id="IPR019776">
    <property type="entry name" value="Flagellar_basal_body_rod_CS"/>
</dbReference>
<feature type="domain" description="Flagellar basal-body/hook protein C-terminal" evidence="8">
    <location>
        <begin position="388"/>
        <end position="430"/>
    </location>
</feature>
<keyword evidence="4 5" id="KW-0975">Bacterial flagellum</keyword>
<keyword evidence="11" id="KW-0969">Cilium</keyword>
<dbReference type="InterPro" id="IPR020013">
    <property type="entry name" value="Flagellar_FlgE/F/G"/>
</dbReference>
<gene>
    <name evidence="11" type="primary">flgE</name>
    <name evidence="11" type="ORF">GETHOR_06280</name>
</gene>
<evidence type="ECO:0000259" key="8">
    <source>
        <dbReference type="Pfam" id="PF06429"/>
    </source>
</evidence>
<dbReference type="Pfam" id="PF07559">
    <property type="entry name" value="FlgE_D2"/>
    <property type="match status" value="1"/>
</dbReference>
<dbReference type="SUPFAM" id="SSF117143">
    <property type="entry name" value="Flagellar hook protein flgE"/>
    <property type="match status" value="1"/>
</dbReference>
<dbReference type="Pfam" id="PF00460">
    <property type="entry name" value="Flg_bb_rod"/>
    <property type="match status" value="1"/>
</dbReference>